<evidence type="ECO:0000313" key="1">
    <source>
        <dbReference type="EMBL" id="MPC32676.1"/>
    </source>
</evidence>
<comment type="caution">
    <text evidence="1">The sequence shown here is derived from an EMBL/GenBank/DDBJ whole genome shotgun (WGS) entry which is preliminary data.</text>
</comment>
<reference evidence="1 2" key="1">
    <citation type="submission" date="2019-05" db="EMBL/GenBank/DDBJ databases">
        <title>Another draft genome of Portunus trituberculatus and its Hox gene families provides insights of decapod evolution.</title>
        <authorList>
            <person name="Jeong J.-H."/>
            <person name="Song I."/>
            <person name="Kim S."/>
            <person name="Choi T."/>
            <person name="Kim D."/>
            <person name="Ryu S."/>
            <person name="Kim W."/>
        </authorList>
    </citation>
    <scope>NUCLEOTIDE SEQUENCE [LARGE SCALE GENOMIC DNA]</scope>
    <source>
        <tissue evidence="1">Muscle</tissue>
    </source>
</reference>
<dbReference type="AlphaFoldDB" id="A0A5B7EHN8"/>
<proteinExistence type="predicted"/>
<organism evidence="1 2">
    <name type="scientific">Portunus trituberculatus</name>
    <name type="common">Swimming crab</name>
    <name type="synonym">Neptunus trituberculatus</name>
    <dbReference type="NCBI Taxonomy" id="210409"/>
    <lineage>
        <taxon>Eukaryota</taxon>
        <taxon>Metazoa</taxon>
        <taxon>Ecdysozoa</taxon>
        <taxon>Arthropoda</taxon>
        <taxon>Crustacea</taxon>
        <taxon>Multicrustacea</taxon>
        <taxon>Malacostraca</taxon>
        <taxon>Eumalacostraca</taxon>
        <taxon>Eucarida</taxon>
        <taxon>Decapoda</taxon>
        <taxon>Pleocyemata</taxon>
        <taxon>Brachyura</taxon>
        <taxon>Eubrachyura</taxon>
        <taxon>Portunoidea</taxon>
        <taxon>Portunidae</taxon>
        <taxon>Portuninae</taxon>
        <taxon>Portunus</taxon>
    </lineage>
</organism>
<evidence type="ECO:0008006" key="3">
    <source>
        <dbReference type="Google" id="ProtNLM"/>
    </source>
</evidence>
<dbReference type="EMBL" id="VSRR010002672">
    <property type="protein sequence ID" value="MPC32676.1"/>
    <property type="molecule type" value="Genomic_DNA"/>
</dbReference>
<name>A0A5B7EHN8_PORTR</name>
<protein>
    <recommendedName>
        <fullName evidence="3">Helix-turn-helix domain-containing protein</fullName>
    </recommendedName>
</protein>
<evidence type="ECO:0000313" key="2">
    <source>
        <dbReference type="Proteomes" id="UP000324222"/>
    </source>
</evidence>
<gene>
    <name evidence="1" type="ORF">E2C01_026001</name>
</gene>
<sequence>MPVTIAQIIGLYKAGFQTRETVANVGISERSVRNWMKCFKDDGGTDLPSAKPLPGPSKKTSVCTLTVLKR</sequence>
<dbReference type="Pfam" id="PF13384">
    <property type="entry name" value="HTH_23"/>
    <property type="match status" value="1"/>
</dbReference>
<accession>A0A5B7EHN8</accession>
<keyword evidence="2" id="KW-1185">Reference proteome</keyword>
<dbReference type="Proteomes" id="UP000324222">
    <property type="component" value="Unassembled WGS sequence"/>
</dbReference>